<evidence type="ECO:0000313" key="4">
    <source>
        <dbReference type="EMBL" id="MDU0338503.1"/>
    </source>
</evidence>
<evidence type="ECO:0000256" key="1">
    <source>
        <dbReference type="ARBA" id="ARBA00009477"/>
    </source>
</evidence>
<dbReference type="Pfam" id="PF25954">
    <property type="entry name" value="Beta-barrel_RND_2"/>
    <property type="match status" value="1"/>
</dbReference>
<feature type="domain" description="CusB-like beta-barrel" evidence="3">
    <location>
        <begin position="192"/>
        <end position="263"/>
    </location>
</feature>
<accession>A0ABU3S148</accession>
<comment type="similarity">
    <text evidence="1">Belongs to the membrane fusion protein (MFP) (TC 8.A.1) family.</text>
</comment>
<dbReference type="Gene3D" id="2.40.30.170">
    <property type="match status" value="1"/>
</dbReference>
<protein>
    <submittedName>
        <fullName evidence="4">Efflux RND transporter periplasmic adaptor subunit</fullName>
    </submittedName>
</protein>
<dbReference type="InterPro" id="IPR058625">
    <property type="entry name" value="MdtA-like_BSH"/>
</dbReference>
<evidence type="ECO:0000259" key="3">
    <source>
        <dbReference type="Pfam" id="PF25954"/>
    </source>
</evidence>
<evidence type="ECO:0000259" key="2">
    <source>
        <dbReference type="Pfam" id="PF25917"/>
    </source>
</evidence>
<gene>
    <name evidence="4" type="ORF">RKE40_01345</name>
</gene>
<proteinExistence type="inferred from homology"/>
<dbReference type="EMBL" id="JAWDID010000001">
    <property type="protein sequence ID" value="MDU0338503.1"/>
    <property type="molecule type" value="Genomic_DNA"/>
</dbReference>
<comment type="caution">
    <text evidence="4">The sequence shown here is derived from an EMBL/GenBank/DDBJ whole genome shotgun (WGS) entry which is preliminary data.</text>
</comment>
<evidence type="ECO:0000313" key="5">
    <source>
        <dbReference type="Proteomes" id="UP001254257"/>
    </source>
</evidence>
<reference evidence="4 5" key="1">
    <citation type="submission" date="2023-09" db="EMBL/GenBank/DDBJ databases">
        <title>Whole genome shotgun sequencing (WGS) of Bosea sp. ZW T0_25, isolated from stored onions (Allium cepa).</title>
        <authorList>
            <person name="Stoll D.A."/>
            <person name="Huch M."/>
        </authorList>
    </citation>
    <scope>NUCLEOTIDE SEQUENCE [LARGE SCALE GENOMIC DNA]</scope>
    <source>
        <strain evidence="4 5">ZW T0_25</strain>
    </source>
</reference>
<dbReference type="NCBIfam" id="TIGR01730">
    <property type="entry name" value="RND_mfp"/>
    <property type="match status" value="1"/>
</dbReference>
<dbReference type="RefSeq" id="WP_316016443.1">
    <property type="nucleotide sequence ID" value="NZ_JAWDID010000001.1"/>
</dbReference>
<dbReference type="InterPro" id="IPR006143">
    <property type="entry name" value="RND_pump_MFP"/>
</dbReference>
<dbReference type="PANTHER" id="PTHR30469">
    <property type="entry name" value="MULTIDRUG RESISTANCE PROTEIN MDTA"/>
    <property type="match status" value="1"/>
</dbReference>
<dbReference type="InterPro" id="IPR058792">
    <property type="entry name" value="Beta-barrel_RND_2"/>
</dbReference>
<sequence>MALPRPDRDRPAREQAGRAARLPCYVVAAVLLSGLAPVRPAAAESAVEVRVQITPRHATILSSEIAGKISELPFREGEAFEKGQEIASLDCDSYRARLQLTDAKVSGAERKLEAIRLLDQRKAVGRIDVDLAASEFDAAKAEQQMAAKDVSRCIVHAPFSGRIAELRVKRHQYVAAGEPLADILNERELEIELLVPSRWIAWLKAGTRFTTRIEELQRDYPAEVTRIVPRIDPVSQTLKIYGTIMGAHAELVAGMSGIAQLTAPPRAP</sequence>
<dbReference type="Proteomes" id="UP001254257">
    <property type="component" value="Unassembled WGS sequence"/>
</dbReference>
<dbReference type="Pfam" id="PF25917">
    <property type="entry name" value="BSH_RND"/>
    <property type="match status" value="1"/>
</dbReference>
<dbReference type="PANTHER" id="PTHR30469:SF20">
    <property type="entry name" value="EFFLUX RND TRANSPORTER PERIPLASMIC ADAPTOR SUBUNIT"/>
    <property type="match status" value="1"/>
</dbReference>
<feature type="domain" description="Multidrug resistance protein MdtA-like barrel-sandwich hybrid" evidence="2">
    <location>
        <begin position="62"/>
        <end position="183"/>
    </location>
</feature>
<dbReference type="SUPFAM" id="SSF111369">
    <property type="entry name" value="HlyD-like secretion proteins"/>
    <property type="match status" value="1"/>
</dbReference>
<name>A0ABU3S148_9HYPH</name>
<organism evidence="4 5">
    <name type="scientific">Bosea rubneri</name>
    <dbReference type="NCBI Taxonomy" id="3075434"/>
    <lineage>
        <taxon>Bacteria</taxon>
        <taxon>Pseudomonadati</taxon>
        <taxon>Pseudomonadota</taxon>
        <taxon>Alphaproteobacteria</taxon>
        <taxon>Hyphomicrobiales</taxon>
        <taxon>Boseaceae</taxon>
        <taxon>Bosea</taxon>
    </lineage>
</organism>
<keyword evidence="5" id="KW-1185">Reference proteome</keyword>
<dbReference type="Gene3D" id="2.40.50.100">
    <property type="match status" value="1"/>
</dbReference>